<organism evidence="2 4">
    <name type="scientific">Fluoribacter gormanii</name>
    <dbReference type="NCBI Taxonomy" id="464"/>
    <lineage>
        <taxon>Bacteria</taxon>
        <taxon>Pseudomonadati</taxon>
        <taxon>Pseudomonadota</taxon>
        <taxon>Gammaproteobacteria</taxon>
        <taxon>Legionellales</taxon>
        <taxon>Legionellaceae</taxon>
        <taxon>Fluoribacter</taxon>
    </lineage>
</organism>
<reference evidence="1 3" key="1">
    <citation type="submission" date="2017-01" db="EMBL/GenBank/DDBJ databases">
        <authorList>
            <person name="Varghese N."/>
            <person name="Submissions S."/>
        </authorList>
    </citation>
    <scope>NUCLEOTIDE SEQUENCE [LARGE SCALE GENOMIC DNA]</scope>
    <source>
        <strain evidence="1 3">ATCC 33342</strain>
    </source>
</reference>
<evidence type="ECO:0000313" key="3">
    <source>
        <dbReference type="Proteomes" id="UP000186808"/>
    </source>
</evidence>
<evidence type="ECO:0000313" key="4">
    <source>
        <dbReference type="Proteomes" id="UP000254374"/>
    </source>
</evidence>
<dbReference type="EMBL" id="UGGV01000001">
    <property type="protein sequence ID" value="STO25930.1"/>
    <property type="molecule type" value="Genomic_DNA"/>
</dbReference>
<reference evidence="2 4" key="2">
    <citation type="submission" date="2018-06" db="EMBL/GenBank/DDBJ databases">
        <authorList>
            <consortium name="Pathogen Informatics"/>
            <person name="Doyle S."/>
        </authorList>
    </citation>
    <scope>NUCLEOTIDE SEQUENCE [LARGE SCALE GENOMIC DNA]</scope>
    <source>
        <strain evidence="2 4">NCTC11401</strain>
    </source>
</reference>
<gene>
    <name evidence="2" type="ORF">NCTC11401_02772</name>
    <name evidence="1" type="ORF">SAMN05421777_10235</name>
</gene>
<evidence type="ECO:0000313" key="1">
    <source>
        <dbReference type="EMBL" id="SIQ61081.1"/>
    </source>
</evidence>
<dbReference type="EMBL" id="FTNL01000002">
    <property type="protein sequence ID" value="SIQ61081.1"/>
    <property type="molecule type" value="Genomic_DNA"/>
</dbReference>
<sequence length="323" mass="37028">MKILYIPFSIEDALFDLQRKANIWYERSKKKNADVFIVYHDSGKVAQQEKIQQALQNGECHIYILSHGMDTSKFMVCNQSIDDDTYQELTIEKVAEHFIKDLVISNFSDKNIVKLFFCDECRLENKSRSMAEQFRKQLGESLQKIEIEYYSEVSLSVPGVEEHSLFGGAKGALKTLRMSNDIFDFNLTCLVGKAKTFRHGLNEKSSISALSSSVSSARFFDSRVQQEKVKYPKYSHPILKNLAEKLVKLIQSDKLLSKNQEHIIDELLAFLPCDIKSYKESSIKFTGKSIKLEFTINKAILALYLNKLGITTEESETLESVRK</sequence>
<keyword evidence="3" id="KW-1185">Reference proteome</keyword>
<evidence type="ECO:0000313" key="2">
    <source>
        <dbReference type="EMBL" id="STO25930.1"/>
    </source>
</evidence>
<proteinExistence type="predicted"/>
<name>A0A377GM71_9GAMM</name>
<protein>
    <submittedName>
        <fullName evidence="2">Uncharacterized protein</fullName>
    </submittedName>
</protein>
<dbReference type="Proteomes" id="UP000186808">
    <property type="component" value="Unassembled WGS sequence"/>
</dbReference>
<dbReference type="AlphaFoldDB" id="A0A377GM71"/>
<accession>A0A377GM71</accession>
<dbReference type="Proteomes" id="UP000254374">
    <property type="component" value="Unassembled WGS sequence"/>
</dbReference>